<feature type="domain" description="VIT" evidence="2">
    <location>
        <begin position="321"/>
        <end position="453"/>
    </location>
</feature>
<dbReference type="NCBIfam" id="TIGR04477">
    <property type="entry name" value="sorted_by_XrtN"/>
    <property type="match status" value="1"/>
</dbReference>
<feature type="transmembrane region" description="Helical" evidence="1">
    <location>
        <begin position="74"/>
        <end position="91"/>
    </location>
</feature>
<evidence type="ECO:0000259" key="2">
    <source>
        <dbReference type="PROSITE" id="PS51468"/>
    </source>
</evidence>
<dbReference type="InterPro" id="IPR013694">
    <property type="entry name" value="VIT"/>
</dbReference>
<organism evidence="3 4">
    <name type="scientific">Mucilaginibacter jinjuensis</name>
    <dbReference type="NCBI Taxonomy" id="1176721"/>
    <lineage>
        <taxon>Bacteria</taxon>
        <taxon>Pseudomonadati</taxon>
        <taxon>Bacteroidota</taxon>
        <taxon>Sphingobacteriia</taxon>
        <taxon>Sphingobacteriales</taxon>
        <taxon>Sphingobacteriaceae</taxon>
        <taxon>Mucilaginibacter</taxon>
    </lineage>
</organism>
<dbReference type="PROSITE" id="PS51468">
    <property type="entry name" value="VIT"/>
    <property type="match status" value="1"/>
</dbReference>
<keyword evidence="4" id="KW-1185">Reference proteome</keyword>
<dbReference type="EMBL" id="CP117167">
    <property type="protein sequence ID" value="WCT11050.1"/>
    <property type="molecule type" value="Genomic_DNA"/>
</dbReference>
<accession>A0ABY7T4C7</accession>
<feature type="transmembrane region" description="Helical" evidence="1">
    <location>
        <begin position="12"/>
        <end position="31"/>
    </location>
</feature>
<name>A0ABY7T4C7_9SPHI</name>
<keyword evidence="1" id="KW-0812">Transmembrane</keyword>
<reference evidence="3 4" key="1">
    <citation type="submission" date="2023-02" db="EMBL/GenBank/DDBJ databases">
        <title>Genome sequence of Mucilaginibacter jinjuensis strain KACC 16571.</title>
        <authorList>
            <person name="Kim S."/>
            <person name="Heo J."/>
            <person name="Kwon S.-W."/>
        </authorList>
    </citation>
    <scope>NUCLEOTIDE SEQUENCE [LARGE SCALE GENOMIC DNA]</scope>
    <source>
        <strain evidence="3 4">KACC 16571</strain>
    </source>
</reference>
<evidence type="ECO:0000313" key="3">
    <source>
        <dbReference type="EMBL" id="WCT11050.1"/>
    </source>
</evidence>
<feature type="transmembrane region" description="Helical" evidence="1">
    <location>
        <begin position="195"/>
        <end position="215"/>
    </location>
</feature>
<dbReference type="RefSeq" id="WP_273629239.1">
    <property type="nucleotide sequence ID" value="NZ_CP117167.1"/>
</dbReference>
<feature type="transmembrane region" description="Helical" evidence="1">
    <location>
        <begin position="155"/>
        <end position="188"/>
    </location>
</feature>
<proteinExistence type="predicted"/>
<evidence type="ECO:0000256" key="1">
    <source>
        <dbReference type="SAM" id="Phobius"/>
    </source>
</evidence>
<feature type="transmembrane region" description="Helical" evidence="1">
    <location>
        <begin position="128"/>
        <end position="149"/>
    </location>
</feature>
<dbReference type="Proteomes" id="UP001216139">
    <property type="component" value="Chromosome"/>
</dbReference>
<gene>
    <name evidence="3" type="ORF">PQO05_20130</name>
</gene>
<dbReference type="InterPro" id="IPR031005">
    <property type="entry name" value="Sorted_by_XrtN"/>
</dbReference>
<keyword evidence="1" id="KW-0472">Membrane</keyword>
<feature type="transmembrane region" description="Helical" evidence="1">
    <location>
        <begin position="43"/>
        <end position="62"/>
    </location>
</feature>
<sequence>MKRITILLSQDRLYLAGIILIIISAMILAVTDQFTRQSASGAFFFNYALSAGYLFVLLFGKVSKRGLNLSERKIGHIIMLLVLWFISAFALNREMNVFDQSVPWLSVWIVLSSVALILASMYQALPGLLNYITFFLLGGAFLLFSYYAIYLLPLYVFSIIGIIAIGISLHTYVPLGLAIVTAILILSVSRQNIKMLYMAIAGFALPVIGCISFLICWNTANQKINLLINQNALNDAKLPAWINVSQHIDNSFWAERILKAGLVYHEVSNDHFFWGGMPSHSFDEPKQHDPLVVIATLLFKKPNLDENDRIKVLKSMYNSRHQAQERLWSGDNLETISVISNVKLFPEYRMAYTEKMLTVRNNADWNWSKQEAIYTFHLSEGAVISSLSLWIDGREAKSRLTTKATADSAYHQVVGVEQHDPSVVHWQEGNTVTVRVFPCTTTENRRFKIGITSPLTKKGDKLIYENASFEGPQAGNALESMQVTTAGNASELQLPAVFKQTTLGVYRADRTYQPDWQIACKAPALATSAFSFADTAYQVKNYEAKLEDFTPDKIYLDLNKSWSESEFNQIWDKIKTRPVYVYDDKLMRLTDDNVKDVFDIMSQQNFSMFPVNAISDPARALIISKSTDSAPNLSDLEGSDFEKDLTTYLKVPTQIRFYNIGNQLSPYLKALKELRIFNYTDGEPKDLIALLDQHQFVKNQEDDQTVVLNNAKVMIQKTTSTDIKNAPDHVLRLFAYNDLMKKVSGDYFNHNYVQPANIAEAEKAFIVSPVSSLIVLETQEDYNRFGIDENKNSLKNASMKSSGAVPEPQEWLLIVLCLGVAAYVLYSKKLKPQNL</sequence>
<evidence type="ECO:0000313" key="4">
    <source>
        <dbReference type="Proteomes" id="UP001216139"/>
    </source>
</evidence>
<protein>
    <submittedName>
        <fullName evidence="3">XrtN system VIT domain-containing protein</fullName>
    </submittedName>
</protein>
<keyword evidence="1" id="KW-1133">Transmembrane helix</keyword>
<dbReference type="Pfam" id="PF08487">
    <property type="entry name" value="VIT"/>
    <property type="match status" value="1"/>
</dbReference>
<feature type="transmembrane region" description="Helical" evidence="1">
    <location>
        <begin position="103"/>
        <end position="121"/>
    </location>
</feature>